<organism evidence="1 2">
    <name type="scientific">Streptomyces chryseus</name>
    <dbReference type="NCBI Taxonomy" id="68186"/>
    <lineage>
        <taxon>Bacteria</taxon>
        <taxon>Bacillati</taxon>
        <taxon>Actinomycetota</taxon>
        <taxon>Actinomycetes</taxon>
        <taxon>Kitasatosporales</taxon>
        <taxon>Streptomycetaceae</taxon>
        <taxon>Streptomyces</taxon>
    </lineage>
</organism>
<evidence type="ECO:0000313" key="2">
    <source>
        <dbReference type="Proteomes" id="UP000599437"/>
    </source>
</evidence>
<keyword evidence="2" id="KW-1185">Reference proteome</keyword>
<dbReference type="EMBL" id="BMVO01000003">
    <property type="protein sequence ID" value="GHA94578.1"/>
    <property type="molecule type" value="Genomic_DNA"/>
</dbReference>
<protein>
    <submittedName>
        <fullName evidence="1">Uncharacterized protein</fullName>
    </submittedName>
</protein>
<dbReference type="Proteomes" id="UP000599437">
    <property type="component" value="Unassembled WGS sequence"/>
</dbReference>
<accession>A0ABQ3DHD6</accession>
<dbReference type="RefSeq" id="WP_167518828.1">
    <property type="nucleotide sequence ID" value="NZ_BMVO01000003.1"/>
</dbReference>
<reference evidence="2" key="1">
    <citation type="journal article" date="2019" name="Int. J. Syst. Evol. Microbiol.">
        <title>The Global Catalogue of Microorganisms (GCM) 10K type strain sequencing project: providing services to taxonomists for standard genome sequencing and annotation.</title>
        <authorList>
            <consortium name="The Broad Institute Genomics Platform"/>
            <consortium name="The Broad Institute Genome Sequencing Center for Infectious Disease"/>
            <person name="Wu L."/>
            <person name="Ma J."/>
        </authorList>
    </citation>
    <scope>NUCLEOTIDE SEQUENCE [LARGE SCALE GENOMIC DNA]</scope>
    <source>
        <strain evidence="2">JCM 4737</strain>
    </source>
</reference>
<name>A0ABQ3DHD6_9ACTN</name>
<proteinExistence type="predicted"/>
<evidence type="ECO:0000313" key="1">
    <source>
        <dbReference type="EMBL" id="GHA94578.1"/>
    </source>
</evidence>
<comment type="caution">
    <text evidence="1">The sequence shown here is derived from an EMBL/GenBank/DDBJ whole genome shotgun (WGS) entry which is preliminary data.</text>
</comment>
<sequence length="52" mass="5534">MADHPEPGDEEPLRLVELDTTEGREGIAYGPGPSFPLVGVVFVPAELLAEES</sequence>
<gene>
    <name evidence="1" type="ORF">GCM10010346_16700</name>
</gene>